<keyword evidence="1" id="KW-1133">Transmembrane helix</keyword>
<dbReference type="AlphaFoldDB" id="B4DAC2"/>
<feature type="transmembrane region" description="Helical" evidence="1">
    <location>
        <begin position="270"/>
        <end position="290"/>
    </location>
</feature>
<evidence type="ECO:0000256" key="1">
    <source>
        <dbReference type="SAM" id="Phobius"/>
    </source>
</evidence>
<dbReference type="PANTHER" id="PTHR31061">
    <property type="entry name" value="LD22376P"/>
    <property type="match status" value="1"/>
</dbReference>
<dbReference type="RefSeq" id="WP_006983183.1">
    <property type="nucleotide sequence ID" value="NZ_ABVL01000030.1"/>
</dbReference>
<accession>B4DAC2</accession>
<sequence length="437" mass="48305">MSDHARIFAKANLDAASGASLEEVAQIPSPNVPVSPETGQPAGRLVSLDALRGFDMFWIVGAGAVIQSLDKMCRTPFTAGLAWQFKHVHWKGLHCYDVIFPLFLFIIGISIVFSLDKALATGGKAQVLTRVARRSVLLFALGVLYYGGFMKPWPNVQLGGVLPRIALCYLAAALIYTFIRSTRGLLAAAAALLIGYWALLAFVPFPDLQLRKPVVEEIAERIGSDSPAAIAAAVPERVHGLYEEYRNLANYVDFLYMPGRKAQFYFINEGLLSTIPSIALSLFGAVAGLLLKNQKVLPRRKIAWLVGAGVAFIVLGRVWAIDLPLIKRIWTSSFILVATGWSALMLALFYYIVDVKQWRKWCQPFIWIGCNALTVYVAAQVLNFDTMAERFAGGDVQDFFDTHIASGCGDLVIDLISLSIAIFFARFLYQRKIFLRV</sequence>
<proteinExistence type="predicted"/>
<feature type="transmembrane region" description="Helical" evidence="1">
    <location>
        <begin position="302"/>
        <end position="321"/>
    </location>
</feature>
<feature type="transmembrane region" description="Helical" evidence="1">
    <location>
        <begin position="98"/>
        <end position="119"/>
    </location>
</feature>
<dbReference type="Proteomes" id="UP000005824">
    <property type="component" value="Unassembled WGS sequence"/>
</dbReference>
<dbReference type="STRING" id="497964.CfE428DRAFT_5863"/>
<organism evidence="2 3">
    <name type="scientific">Chthoniobacter flavus Ellin428</name>
    <dbReference type="NCBI Taxonomy" id="497964"/>
    <lineage>
        <taxon>Bacteria</taxon>
        <taxon>Pseudomonadati</taxon>
        <taxon>Verrucomicrobiota</taxon>
        <taxon>Spartobacteria</taxon>
        <taxon>Chthoniobacterales</taxon>
        <taxon>Chthoniobacteraceae</taxon>
        <taxon>Chthoniobacter</taxon>
    </lineage>
</organism>
<protein>
    <submittedName>
        <fullName evidence="2">Uncharacterized protein</fullName>
    </submittedName>
</protein>
<evidence type="ECO:0000313" key="2">
    <source>
        <dbReference type="EMBL" id="EDY16583.1"/>
    </source>
</evidence>
<feature type="transmembrane region" description="Helical" evidence="1">
    <location>
        <begin position="161"/>
        <end position="179"/>
    </location>
</feature>
<evidence type="ECO:0000313" key="3">
    <source>
        <dbReference type="Proteomes" id="UP000005824"/>
    </source>
</evidence>
<name>B4DAC2_9BACT</name>
<gene>
    <name evidence="2" type="ORF">CfE428DRAFT_5863</name>
</gene>
<feature type="transmembrane region" description="Helical" evidence="1">
    <location>
        <begin position="404"/>
        <end position="429"/>
    </location>
</feature>
<dbReference type="PANTHER" id="PTHR31061:SF24">
    <property type="entry name" value="LD22376P"/>
    <property type="match status" value="1"/>
</dbReference>
<keyword evidence="3" id="KW-1185">Reference proteome</keyword>
<dbReference type="EMBL" id="ABVL01000030">
    <property type="protein sequence ID" value="EDY16583.1"/>
    <property type="molecule type" value="Genomic_DNA"/>
</dbReference>
<feature type="transmembrane region" description="Helical" evidence="1">
    <location>
        <begin position="365"/>
        <end position="384"/>
    </location>
</feature>
<comment type="caution">
    <text evidence="2">The sequence shown here is derived from an EMBL/GenBank/DDBJ whole genome shotgun (WGS) entry which is preliminary data.</text>
</comment>
<reference evidence="2 3" key="1">
    <citation type="journal article" date="2011" name="J. Bacteriol.">
        <title>Genome sequence of Chthoniobacter flavus Ellin428, an aerobic heterotrophic soil bacterium.</title>
        <authorList>
            <person name="Kant R."/>
            <person name="van Passel M.W."/>
            <person name="Palva A."/>
            <person name="Lucas S."/>
            <person name="Lapidus A."/>
            <person name="Glavina Del Rio T."/>
            <person name="Dalin E."/>
            <person name="Tice H."/>
            <person name="Bruce D."/>
            <person name="Goodwin L."/>
            <person name="Pitluck S."/>
            <person name="Larimer F.W."/>
            <person name="Land M.L."/>
            <person name="Hauser L."/>
            <person name="Sangwan P."/>
            <person name="de Vos W.M."/>
            <person name="Janssen P.H."/>
            <person name="Smidt H."/>
        </authorList>
    </citation>
    <scope>NUCLEOTIDE SEQUENCE [LARGE SCALE GENOMIC DNA]</scope>
    <source>
        <strain evidence="2 3">Ellin428</strain>
    </source>
</reference>
<feature type="transmembrane region" description="Helical" evidence="1">
    <location>
        <begin position="131"/>
        <end position="149"/>
    </location>
</feature>
<keyword evidence="1" id="KW-0812">Transmembrane</keyword>
<keyword evidence="1" id="KW-0472">Membrane</keyword>
<dbReference type="InParanoid" id="B4DAC2"/>
<feature type="transmembrane region" description="Helical" evidence="1">
    <location>
        <begin position="333"/>
        <end position="353"/>
    </location>
</feature>
<feature type="transmembrane region" description="Helical" evidence="1">
    <location>
        <begin position="186"/>
        <end position="205"/>
    </location>
</feature>
<dbReference type="eggNOG" id="COG4299">
    <property type="taxonomic scope" value="Bacteria"/>
</dbReference>